<dbReference type="AlphaFoldDB" id="A0A8T2SU93"/>
<dbReference type="Pfam" id="PF25074">
    <property type="entry name" value="DUF7798"/>
    <property type="match status" value="1"/>
</dbReference>
<proteinExistence type="predicted"/>
<dbReference type="EMBL" id="CM035422">
    <property type="protein sequence ID" value="KAH7373071.1"/>
    <property type="molecule type" value="Genomic_DNA"/>
</dbReference>
<dbReference type="PANTHER" id="PTHR36011:SF1">
    <property type="entry name" value="BAT2 DOMAIN PROTEIN"/>
    <property type="match status" value="1"/>
</dbReference>
<sequence>MIVNTTEYAYSSFQDQHRTFSPSGKIGTRLEHTAENFAESIQKQGSFTYKGGALAPSLIEGGKAITAKGLEVLEYVGKEAIDLIATEAGIQLEDDPKPTDGDIIDNEEQFADDFTFDRCFYIYGGPEQLEELEALANHHLLLCNRAKGKLSPEQKSSFDSTLKQLQHVLNLKTNALDSSQHDKGKRLETRLVEDVNELNQIRETSIAKAAEMATGFTASLAGLTMSEMVQKTSDRLDAIRVEGIHKLSELCAAGILQLLYLGKSVLMPTSEEAENPNDISWPEDCLEKAKLIRAQVQSISGDIEAISNSFVTGIGDVVAAFQAAIRTEAAKEGEKDSANHELIKESVVEDKLKALSYELESAGGAAVDKVQSALQHLVHVVLFTSLKS</sequence>
<organism evidence="2 3">
    <name type="scientific">Ceratopteris richardii</name>
    <name type="common">Triangle waterfern</name>
    <dbReference type="NCBI Taxonomy" id="49495"/>
    <lineage>
        <taxon>Eukaryota</taxon>
        <taxon>Viridiplantae</taxon>
        <taxon>Streptophyta</taxon>
        <taxon>Embryophyta</taxon>
        <taxon>Tracheophyta</taxon>
        <taxon>Polypodiopsida</taxon>
        <taxon>Polypodiidae</taxon>
        <taxon>Polypodiales</taxon>
        <taxon>Pteridineae</taxon>
        <taxon>Pteridaceae</taxon>
        <taxon>Parkerioideae</taxon>
        <taxon>Ceratopteris</taxon>
    </lineage>
</organism>
<accession>A0A8T2SU93</accession>
<feature type="domain" description="DUF7798" evidence="1">
    <location>
        <begin position="115"/>
        <end position="386"/>
    </location>
</feature>
<dbReference type="OrthoDB" id="1922570at2759"/>
<evidence type="ECO:0000259" key="1">
    <source>
        <dbReference type="Pfam" id="PF25074"/>
    </source>
</evidence>
<dbReference type="Proteomes" id="UP000825935">
    <property type="component" value="Chromosome 17"/>
</dbReference>
<dbReference type="OMA" id="HYAMLFN"/>
<keyword evidence="3" id="KW-1185">Reference proteome</keyword>
<gene>
    <name evidence="2" type="ORF">KP509_17G035700</name>
</gene>
<evidence type="ECO:0000313" key="2">
    <source>
        <dbReference type="EMBL" id="KAH7373071.1"/>
    </source>
</evidence>
<comment type="caution">
    <text evidence="2">The sequence shown here is derived from an EMBL/GenBank/DDBJ whole genome shotgun (WGS) entry which is preliminary data.</text>
</comment>
<dbReference type="InterPro" id="IPR056700">
    <property type="entry name" value="DUF7798"/>
</dbReference>
<name>A0A8T2SU93_CERRI</name>
<protein>
    <recommendedName>
        <fullName evidence="1">DUF7798 domain-containing protein</fullName>
    </recommendedName>
</protein>
<dbReference type="PANTHER" id="PTHR36011">
    <property type="entry name" value="BAT2 DOMAIN PROTEIN"/>
    <property type="match status" value="1"/>
</dbReference>
<evidence type="ECO:0000313" key="3">
    <source>
        <dbReference type="Proteomes" id="UP000825935"/>
    </source>
</evidence>
<reference evidence="2" key="1">
    <citation type="submission" date="2021-08" db="EMBL/GenBank/DDBJ databases">
        <title>WGS assembly of Ceratopteris richardii.</title>
        <authorList>
            <person name="Marchant D.B."/>
            <person name="Chen G."/>
            <person name="Jenkins J."/>
            <person name="Shu S."/>
            <person name="Leebens-Mack J."/>
            <person name="Grimwood J."/>
            <person name="Schmutz J."/>
            <person name="Soltis P."/>
            <person name="Soltis D."/>
            <person name="Chen Z.-H."/>
        </authorList>
    </citation>
    <scope>NUCLEOTIDE SEQUENCE</scope>
    <source>
        <strain evidence="2">Whitten #5841</strain>
        <tissue evidence="2">Leaf</tissue>
    </source>
</reference>